<feature type="non-terminal residue" evidence="2">
    <location>
        <position position="58"/>
    </location>
</feature>
<proteinExistence type="predicted"/>
<evidence type="ECO:0000313" key="3">
    <source>
        <dbReference type="Proteomes" id="UP000663844"/>
    </source>
</evidence>
<gene>
    <name evidence="2" type="ORF">OXD698_LOCUS54295</name>
</gene>
<name>A0A820SCJ2_9BILA</name>
<accession>A0A820SCJ2</accession>
<dbReference type="AlphaFoldDB" id="A0A820SCJ2"/>
<comment type="caution">
    <text evidence="2">The sequence shown here is derived from an EMBL/GenBank/DDBJ whole genome shotgun (WGS) entry which is preliminary data.</text>
</comment>
<dbReference type="EMBL" id="CAJOAZ010032665">
    <property type="protein sequence ID" value="CAF4449236.1"/>
    <property type="molecule type" value="Genomic_DNA"/>
</dbReference>
<feature type="non-terminal residue" evidence="2">
    <location>
        <position position="1"/>
    </location>
</feature>
<feature type="region of interest" description="Disordered" evidence="1">
    <location>
        <begin position="1"/>
        <end position="23"/>
    </location>
</feature>
<reference evidence="2" key="1">
    <citation type="submission" date="2021-02" db="EMBL/GenBank/DDBJ databases">
        <authorList>
            <person name="Nowell W R."/>
        </authorList>
    </citation>
    <scope>NUCLEOTIDE SEQUENCE</scope>
</reference>
<protein>
    <submittedName>
        <fullName evidence="2">Uncharacterized protein</fullName>
    </submittedName>
</protein>
<dbReference type="Proteomes" id="UP000663844">
    <property type="component" value="Unassembled WGS sequence"/>
</dbReference>
<organism evidence="2 3">
    <name type="scientific">Adineta steineri</name>
    <dbReference type="NCBI Taxonomy" id="433720"/>
    <lineage>
        <taxon>Eukaryota</taxon>
        <taxon>Metazoa</taxon>
        <taxon>Spiralia</taxon>
        <taxon>Gnathifera</taxon>
        <taxon>Rotifera</taxon>
        <taxon>Eurotatoria</taxon>
        <taxon>Bdelloidea</taxon>
        <taxon>Adinetida</taxon>
        <taxon>Adinetidae</taxon>
        <taxon>Adineta</taxon>
    </lineage>
</organism>
<evidence type="ECO:0000313" key="2">
    <source>
        <dbReference type="EMBL" id="CAF4449236.1"/>
    </source>
</evidence>
<sequence>LSRLEMEGENLYPLQQQTTTTTTTTTINHVPSEEIHIEQSIHNSIDECNRSISIQIND</sequence>
<evidence type="ECO:0000256" key="1">
    <source>
        <dbReference type="SAM" id="MobiDB-lite"/>
    </source>
</evidence>